<feature type="compositionally biased region" description="Acidic residues" evidence="1">
    <location>
        <begin position="766"/>
        <end position="776"/>
    </location>
</feature>
<feature type="region of interest" description="Disordered" evidence="1">
    <location>
        <begin position="766"/>
        <end position="791"/>
    </location>
</feature>
<feature type="region of interest" description="Disordered" evidence="1">
    <location>
        <begin position="535"/>
        <end position="554"/>
    </location>
</feature>
<feature type="compositionally biased region" description="Basic and acidic residues" evidence="1">
    <location>
        <begin position="933"/>
        <end position="949"/>
    </location>
</feature>
<dbReference type="PROSITE" id="PS00018">
    <property type="entry name" value="EF_HAND_1"/>
    <property type="match status" value="1"/>
</dbReference>
<evidence type="ECO:0000313" key="3">
    <source>
        <dbReference type="Proteomes" id="UP001530400"/>
    </source>
</evidence>
<dbReference type="PROSITE" id="PS51257">
    <property type="entry name" value="PROKAR_LIPOPROTEIN"/>
    <property type="match status" value="1"/>
</dbReference>
<feature type="compositionally biased region" description="Low complexity" evidence="1">
    <location>
        <begin position="327"/>
        <end position="352"/>
    </location>
</feature>
<feature type="region of interest" description="Disordered" evidence="1">
    <location>
        <begin position="816"/>
        <end position="856"/>
    </location>
</feature>
<feature type="compositionally biased region" description="Low complexity" evidence="1">
    <location>
        <begin position="631"/>
        <end position="649"/>
    </location>
</feature>
<feature type="region of interest" description="Disordered" evidence="1">
    <location>
        <begin position="878"/>
        <end position="901"/>
    </location>
</feature>
<dbReference type="InterPro" id="IPR018247">
    <property type="entry name" value="EF_Hand_1_Ca_BS"/>
</dbReference>
<feature type="region of interest" description="Disordered" evidence="1">
    <location>
        <begin position="995"/>
        <end position="1040"/>
    </location>
</feature>
<name>A0ABD3MRH8_9STRA</name>
<feature type="compositionally biased region" description="Polar residues" evidence="1">
    <location>
        <begin position="307"/>
        <end position="319"/>
    </location>
</feature>
<feature type="region of interest" description="Disordered" evidence="1">
    <location>
        <begin position="192"/>
        <end position="488"/>
    </location>
</feature>
<evidence type="ECO:0008006" key="4">
    <source>
        <dbReference type="Google" id="ProtNLM"/>
    </source>
</evidence>
<feature type="compositionally biased region" description="Polar residues" evidence="1">
    <location>
        <begin position="444"/>
        <end position="454"/>
    </location>
</feature>
<feature type="compositionally biased region" description="Basic and acidic residues" evidence="1">
    <location>
        <begin position="1270"/>
        <end position="1280"/>
    </location>
</feature>
<feature type="compositionally biased region" description="Polar residues" evidence="1">
    <location>
        <begin position="736"/>
        <end position="746"/>
    </location>
</feature>
<feature type="compositionally biased region" description="Polar residues" evidence="1">
    <location>
        <begin position="535"/>
        <end position="546"/>
    </location>
</feature>
<feature type="compositionally biased region" description="Polar residues" evidence="1">
    <location>
        <begin position="383"/>
        <end position="393"/>
    </location>
</feature>
<proteinExistence type="predicted"/>
<feature type="compositionally biased region" description="Low complexity" evidence="1">
    <location>
        <begin position="1000"/>
        <end position="1019"/>
    </location>
</feature>
<organism evidence="2 3">
    <name type="scientific">Cyclotella atomus</name>
    <dbReference type="NCBI Taxonomy" id="382360"/>
    <lineage>
        <taxon>Eukaryota</taxon>
        <taxon>Sar</taxon>
        <taxon>Stramenopiles</taxon>
        <taxon>Ochrophyta</taxon>
        <taxon>Bacillariophyta</taxon>
        <taxon>Coscinodiscophyceae</taxon>
        <taxon>Thalassiosirophycidae</taxon>
        <taxon>Stephanodiscales</taxon>
        <taxon>Stephanodiscaceae</taxon>
        <taxon>Cyclotella</taxon>
    </lineage>
</organism>
<comment type="caution">
    <text evidence="2">The sequence shown here is derived from an EMBL/GenBank/DDBJ whole genome shotgun (WGS) entry which is preliminary data.</text>
</comment>
<feature type="compositionally biased region" description="Polar residues" evidence="1">
    <location>
        <begin position="289"/>
        <end position="300"/>
    </location>
</feature>
<feature type="region of interest" description="Disordered" evidence="1">
    <location>
        <begin position="631"/>
        <end position="656"/>
    </location>
</feature>
<keyword evidence="3" id="KW-1185">Reference proteome</keyword>
<feature type="region of interest" description="Disordered" evidence="1">
    <location>
        <begin position="931"/>
        <end position="964"/>
    </location>
</feature>
<dbReference type="PANTHER" id="PTHR24216">
    <property type="entry name" value="PAXILLIN-RELATED"/>
    <property type="match status" value="1"/>
</dbReference>
<dbReference type="PANTHER" id="PTHR24216:SF65">
    <property type="entry name" value="PAXILLIN-LIKE PROTEIN 1"/>
    <property type="match status" value="1"/>
</dbReference>
<evidence type="ECO:0000256" key="1">
    <source>
        <dbReference type="SAM" id="MobiDB-lite"/>
    </source>
</evidence>
<reference evidence="2 3" key="1">
    <citation type="submission" date="2024-10" db="EMBL/GenBank/DDBJ databases">
        <title>Updated reference genomes for cyclostephanoid diatoms.</title>
        <authorList>
            <person name="Roberts W.R."/>
            <person name="Alverson A.J."/>
        </authorList>
    </citation>
    <scope>NUCLEOTIDE SEQUENCE [LARGE SCALE GENOMIC DNA]</scope>
    <source>
        <strain evidence="2 3">AJA010-31</strain>
    </source>
</reference>
<sequence>MIIRRRNEIASSKVLSCLLASISCINVMSASTRGLTSETNAVAAAIFDFNLRADNNIKIKHKCPNLDYILGPIHNADADENGVLNKEEYVVFADTVSGGYLSENDRADGFLDMPLALQETYLVLSCLCELYQSEPPPWGGKGCCTNNYQNGSDDHIGIRTNGTAPDEELTKIQQDYFTYVCGTMTEALDGLGLELASPPPTGGPTKKPATATPTTKKPSRKPTRVPTKEPTPQPTSVDTEEPTDKPTDEPTVTLTLVPTEKPVTKQTARPSLRPVTAKPTIKAAVEETFSPTETSDTKSPTPAPITTFPTLQPSASSTIEETKISPPATSSPEGSSISTSAPTTFETESPSSETPPTPVITKSPSLTSVPTIELESKAPTAGDTESPTIVDSSTGGGTKAPSSVESPTEETKSPSADPAQDTKSPSSEAVGATKSPIVDGETIAPSSDTTNAPRSNAPTFSPAPSTSTSSPSKAPSDTGSFTGDVSIPISFTLPGEQYTDGQLEEILSGEDNKFTDELKESLLELIQEVVDEEFGNSTAKNSSDTSSGKERSISKASFPANVTFDSVGKVDCPTESDPTATCLDYNTTIALSVFNGTGLDEAAFIEKFQNAIKAKLESGWLTENFNIEEALSSTPAPAPGPSTDASTDGSDTDRTVGGSNLDVGAIIGICVGGTLALYAIAAIVYHAKKSRQKEDEEFDLEQQAVSDAAAKDMMGPASPDSKNDVSDSWSLDDVSEAQTEGNTSQDHLLPASQMRSSQDLALGNLDEEEDWSESDVNDSTFDSSTVGSGPAQNLTAGSSLAAVGMASTFVAANAAGSSGALDDESGAAGDIDGTGKSDSRGLVGAESSDNGGMSAGTAAALGAAGIVKAGALAAGAYAATKDKSSSSEEAEPQARAVDTSASNLDELDRAIEAGNWGAVGAIAAILASSGYPAKKEPRSATSIKSEDSSGRSGSRDSSNGPTLDQARATEIDKLVEAGDWQGVVLAAARFEADQTMDGESYSASASKSSYRSGSAQSSATPRSMATSGQSSTKTGGGRSQAEIKAEIEALVRRVVPEEADNVDEMLTQFKGREEELVETLRRMQERAIASRARLAVQKSAKLEARARATVPAPVQTSSASVGSRASTKSELEAAIEAGNWEAVGQAAQKMSDGSIASLSMEDRARLREKVSASPGLALSPSSSNEEYNLDALIERGDWPGVIAAAKKASEGTRESSSNMTQEEQDALAQANMWQEIANQSKQEGRQGPAGADDAAAWAISRSLSALNAPQDHDGPVRTIEDMADEESSEASQYESSSYSASKSQSLSADYYRHGI</sequence>
<evidence type="ECO:0000313" key="2">
    <source>
        <dbReference type="EMBL" id="KAL3766594.1"/>
    </source>
</evidence>
<dbReference type="EMBL" id="JALLPJ020001383">
    <property type="protein sequence ID" value="KAL3766594.1"/>
    <property type="molecule type" value="Genomic_DNA"/>
</dbReference>
<feature type="region of interest" description="Disordered" evidence="1">
    <location>
        <begin position="709"/>
        <end position="753"/>
    </location>
</feature>
<feature type="region of interest" description="Disordered" evidence="1">
    <location>
        <begin position="1262"/>
        <end position="1315"/>
    </location>
</feature>
<feature type="compositionally biased region" description="Low complexity" evidence="1">
    <location>
        <begin position="203"/>
        <end position="216"/>
    </location>
</feature>
<feature type="compositionally biased region" description="Polar residues" evidence="1">
    <location>
        <begin position="777"/>
        <end position="791"/>
    </location>
</feature>
<feature type="compositionally biased region" description="Low complexity" evidence="1">
    <location>
        <begin position="1289"/>
        <end position="1309"/>
    </location>
</feature>
<protein>
    <recommendedName>
        <fullName evidence="4">Calmodulin</fullName>
    </recommendedName>
</protein>
<accession>A0ABD3MRH8</accession>
<feature type="compositionally biased region" description="Polar residues" evidence="1">
    <location>
        <begin position="360"/>
        <end position="370"/>
    </location>
</feature>
<gene>
    <name evidence="2" type="ORF">ACHAWO_008268</name>
</gene>
<feature type="compositionally biased region" description="Low complexity" evidence="1">
    <location>
        <begin position="455"/>
        <end position="476"/>
    </location>
</feature>
<feature type="region of interest" description="Disordered" evidence="1">
    <location>
        <begin position="1205"/>
        <end position="1226"/>
    </location>
</feature>
<dbReference type="Proteomes" id="UP001530400">
    <property type="component" value="Unassembled WGS sequence"/>
</dbReference>